<evidence type="ECO:0000313" key="3">
    <source>
        <dbReference type="Proteomes" id="UP000053257"/>
    </source>
</evidence>
<reference evidence="2 3" key="1">
    <citation type="journal article" date="2014" name="PLoS Genet.">
        <title>Analysis of the Phlebiopsis gigantea genome, transcriptome and secretome provides insight into its pioneer colonization strategies of wood.</title>
        <authorList>
            <person name="Hori C."/>
            <person name="Ishida T."/>
            <person name="Igarashi K."/>
            <person name="Samejima M."/>
            <person name="Suzuki H."/>
            <person name="Master E."/>
            <person name="Ferreira P."/>
            <person name="Ruiz-Duenas F.J."/>
            <person name="Held B."/>
            <person name="Canessa P."/>
            <person name="Larrondo L.F."/>
            <person name="Schmoll M."/>
            <person name="Druzhinina I.S."/>
            <person name="Kubicek C.P."/>
            <person name="Gaskell J.A."/>
            <person name="Kersten P."/>
            <person name="St John F."/>
            <person name="Glasner J."/>
            <person name="Sabat G."/>
            <person name="Splinter BonDurant S."/>
            <person name="Syed K."/>
            <person name="Yadav J."/>
            <person name="Mgbeahuruike A.C."/>
            <person name="Kovalchuk A."/>
            <person name="Asiegbu F.O."/>
            <person name="Lackner G."/>
            <person name="Hoffmeister D."/>
            <person name="Rencoret J."/>
            <person name="Gutierrez A."/>
            <person name="Sun H."/>
            <person name="Lindquist E."/>
            <person name="Barry K."/>
            <person name="Riley R."/>
            <person name="Grigoriev I.V."/>
            <person name="Henrissat B."/>
            <person name="Kues U."/>
            <person name="Berka R.M."/>
            <person name="Martinez A.T."/>
            <person name="Covert S.F."/>
            <person name="Blanchette R.A."/>
            <person name="Cullen D."/>
        </authorList>
    </citation>
    <scope>NUCLEOTIDE SEQUENCE [LARGE SCALE GENOMIC DNA]</scope>
    <source>
        <strain evidence="2 3">11061_1 CR5-6</strain>
    </source>
</reference>
<dbReference type="Proteomes" id="UP000053257">
    <property type="component" value="Unassembled WGS sequence"/>
</dbReference>
<feature type="region of interest" description="Disordered" evidence="1">
    <location>
        <begin position="1"/>
        <end position="34"/>
    </location>
</feature>
<sequence length="191" mass="21228">MTRTRYPLAMKRPDESQTQSTRTSGESEIYSRGESRERSKVGLFIHILSTMVQRCRPKQTVRISSCVPLDAFPHRATNNRELCLGRGFAVVRIGPTQAWRQNTCRGRPLVRLVLRDPYLDILMGQCKLLPTAPQPDNCRMPADLPVQSGVKHLIKFRCTNASCSASALAAPTCAHATKPIAGKDRTHASQS</sequence>
<evidence type="ECO:0000313" key="2">
    <source>
        <dbReference type="EMBL" id="KIP06113.1"/>
    </source>
</evidence>
<evidence type="ECO:0000256" key="1">
    <source>
        <dbReference type="SAM" id="MobiDB-lite"/>
    </source>
</evidence>
<dbReference type="HOGENOM" id="CLU_1421893_0_0_1"/>
<organism evidence="2 3">
    <name type="scientific">Phlebiopsis gigantea (strain 11061_1 CR5-6)</name>
    <name type="common">White-rot fungus</name>
    <name type="synonym">Peniophora gigantea</name>
    <dbReference type="NCBI Taxonomy" id="745531"/>
    <lineage>
        <taxon>Eukaryota</taxon>
        <taxon>Fungi</taxon>
        <taxon>Dikarya</taxon>
        <taxon>Basidiomycota</taxon>
        <taxon>Agaricomycotina</taxon>
        <taxon>Agaricomycetes</taxon>
        <taxon>Polyporales</taxon>
        <taxon>Phanerochaetaceae</taxon>
        <taxon>Phlebiopsis</taxon>
    </lineage>
</organism>
<name>A0A0C3PJ51_PHLG1</name>
<dbReference type="AlphaFoldDB" id="A0A0C3PJ51"/>
<dbReference type="EMBL" id="KN840525">
    <property type="protein sequence ID" value="KIP06113.1"/>
    <property type="molecule type" value="Genomic_DNA"/>
</dbReference>
<protein>
    <submittedName>
        <fullName evidence="2">Uncharacterized protein</fullName>
    </submittedName>
</protein>
<accession>A0A0C3PJ51</accession>
<proteinExistence type="predicted"/>
<gene>
    <name evidence="2" type="ORF">PHLGIDRAFT_470359</name>
</gene>
<keyword evidence="3" id="KW-1185">Reference proteome</keyword>
<feature type="compositionally biased region" description="Polar residues" evidence="1">
    <location>
        <begin position="16"/>
        <end position="26"/>
    </location>
</feature>